<keyword evidence="3" id="KW-0805">Transcription regulation</keyword>
<keyword evidence="4" id="KW-0238">DNA-binding</keyword>
<dbReference type="PANTHER" id="PTHR44688:SF16">
    <property type="entry name" value="DNA-BINDING TRANSCRIPTIONAL ACTIVATOR DEVR_DOSR"/>
    <property type="match status" value="1"/>
</dbReference>
<dbReference type="PROSITE" id="PS50110">
    <property type="entry name" value="RESPONSE_REGULATORY"/>
    <property type="match status" value="1"/>
</dbReference>
<dbReference type="GO" id="GO:0003677">
    <property type="term" value="F:DNA binding"/>
    <property type="evidence" value="ECO:0007669"/>
    <property type="project" value="UniProtKB-KW"/>
</dbReference>
<dbReference type="PRINTS" id="PR00038">
    <property type="entry name" value="HTHLUXR"/>
</dbReference>
<dbReference type="InterPro" id="IPR011006">
    <property type="entry name" value="CheY-like_superfamily"/>
</dbReference>
<feature type="domain" description="HTH luxR-type" evidence="7">
    <location>
        <begin position="148"/>
        <end position="213"/>
    </location>
</feature>
<dbReference type="SMART" id="SM00421">
    <property type="entry name" value="HTH_LUXR"/>
    <property type="match status" value="1"/>
</dbReference>
<evidence type="ECO:0000256" key="5">
    <source>
        <dbReference type="ARBA" id="ARBA00023163"/>
    </source>
</evidence>
<evidence type="ECO:0000313" key="10">
    <source>
        <dbReference type="Proteomes" id="UP000190675"/>
    </source>
</evidence>
<feature type="domain" description="Response regulatory" evidence="8">
    <location>
        <begin position="18"/>
        <end position="132"/>
    </location>
</feature>
<feature type="modified residue" description="4-aspartylphosphate" evidence="6">
    <location>
        <position position="67"/>
    </location>
</feature>
<dbReference type="Gene3D" id="3.40.50.2300">
    <property type="match status" value="1"/>
</dbReference>
<name>A0A1M5P184_9BRAD</name>
<dbReference type="InterPro" id="IPR036388">
    <property type="entry name" value="WH-like_DNA-bd_sf"/>
</dbReference>
<evidence type="ECO:0000256" key="4">
    <source>
        <dbReference type="ARBA" id="ARBA00023125"/>
    </source>
</evidence>
<sequence>MKKGEPTASTVPAADEPTVLVIDDDPLARGALSSLFRSVGLSVRTFASATELLEHPLPTVPSCLVLDVRLPRLSGFDLQAELSRLGLKIPIIFITGHGDIPMSVKAMKAGAVDFLTKPFRDQEMLDAVTRALERDLKHRREEQSNLDIQARFQSLTPRERQIMALVTAGLMNKEVAFRIGITEMTVKIHRGHVMRKMGTKSLADLVLIAENLGIRGQEQ</sequence>
<evidence type="ECO:0000256" key="2">
    <source>
        <dbReference type="ARBA" id="ARBA00023012"/>
    </source>
</evidence>
<keyword evidence="2" id="KW-0902">Two-component regulatory system</keyword>
<dbReference type="CDD" id="cd06170">
    <property type="entry name" value="LuxR_C_like"/>
    <property type="match status" value="1"/>
</dbReference>
<dbReference type="Pfam" id="PF00072">
    <property type="entry name" value="Response_reg"/>
    <property type="match status" value="1"/>
</dbReference>
<evidence type="ECO:0000313" key="9">
    <source>
        <dbReference type="EMBL" id="SHG95498.1"/>
    </source>
</evidence>
<dbReference type="GO" id="GO:0006355">
    <property type="term" value="P:regulation of DNA-templated transcription"/>
    <property type="evidence" value="ECO:0007669"/>
    <property type="project" value="InterPro"/>
</dbReference>
<dbReference type="PROSITE" id="PS50043">
    <property type="entry name" value="HTH_LUXR_2"/>
    <property type="match status" value="1"/>
</dbReference>
<dbReference type="OrthoDB" id="9782655at2"/>
<keyword evidence="1 6" id="KW-0597">Phosphoprotein</keyword>
<dbReference type="Pfam" id="PF00196">
    <property type="entry name" value="GerE"/>
    <property type="match status" value="1"/>
</dbReference>
<dbReference type="FunFam" id="3.40.50.2300:FF:000018">
    <property type="entry name" value="DNA-binding transcriptional regulator NtrC"/>
    <property type="match status" value="1"/>
</dbReference>
<dbReference type="AlphaFoldDB" id="A0A1M5P184"/>
<protein>
    <submittedName>
        <fullName evidence="9">Two component transcriptional regulator, LuxR family</fullName>
    </submittedName>
</protein>
<evidence type="ECO:0000256" key="1">
    <source>
        <dbReference type="ARBA" id="ARBA00022553"/>
    </source>
</evidence>
<gene>
    <name evidence="9" type="ORF">SAMN05444169_4960</name>
</gene>
<dbReference type="PROSITE" id="PS00622">
    <property type="entry name" value="HTH_LUXR_1"/>
    <property type="match status" value="1"/>
</dbReference>
<dbReference type="SMART" id="SM00448">
    <property type="entry name" value="REC"/>
    <property type="match status" value="1"/>
</dbReference>
<evidence type="ECO:0000256" key="6">
    <source>
        <dbReference type="PROSITE-ProRule" id="PRU00169"/>
    </source>
</evidence>
<dbReference type="PANTHER" id="PTHR44688">
    <property type="entry name" value="DNA-BINDING TRANSCRIPTIONAL ACTIVATOR DEVR_DOSR"/>
    <property type="match status" value="1"/>
</dbReference>
<dbReference type="SUPFAM" id="SSF46894">
    <property type="entry name" value="C-terminal effector domain of the bipartite response regulators"/>
    <property type="match status" value="1"/>
</dbReference>
<accession>A0A1M5P184</accession>
<dbReference type="InterPro" id="IPR016032">
    <property type="entry name" value="Sig_transdc_resp-reg_C-effctor"/>
</dbReference>
<dbReference type="SUPFAM" id="SSF52172">
    <property type="entry name" value="CheY-like"/>
    <property type="match status" value="1"/>
</dbReference>
<keyword evidence="5" id="KW-0804">Transcription</keyword>
<dbReference type="InterPro" id="IPR000792">
    <property type="entry name" value="Tscrpt_reg_LuxR_C"/>
</dbReference>
<dbReference type="CDD" id="cd17537">
    <property type="entry name" value="REC_FixJ"/>
    <property type="match status" value="1"/>
</dbReference>
<dbReference type="Proteomes" id="UP000190675">
    <property type="component" value="Chromosome I"/>
</dbReference>
<dbReference type="EMBL" id="LT670818">
    <property type="protein sequence ID" value="SHG95498.1"/>
    <property type="molecule type" value="Genomic_DNA"/>
</dbReference>
<dbReference type="RefSeq" id="WP_079568197.1">
    <property type="nucleotide sequence ID" value="NZ_LT670818.1"/>
</dbReference>
<evidence type="ECO:0000256" key="3">
    <source>
        <dbReference type="ARBA" id="ARBA00023015"/>
    </source>
</evidence>
<evidence type="ECO:0000259" key="7">
    <source>
        <dbReference type="PROSITE" id="PS50043"/>
    </source>
</evidence>
<reference evidence="9 10" key="1">
    <citation type="submission" date="2016-11" db="EMBL/GenBank/DDBJ databases">
        <authorList>
            <person name="Jaros S."/>
            <person name="Januszkiewicz K."/>
            <person name="Wedrychowicz H."/>
        </authorList>
    </citation>
    <scope>NUCLEOTIDE SEQUENCE [LARGE SCALE GENOMIC DNA]</scope>
    <source>
        <strain evidence="9 10">GAS242</strain>
    </source>
</reference>
<proteinExistence type="predicted"/>
<dbReference type="GO" id="GO:0000160">
    <property type="term" value="P:phosphorelay signal transduction system"/>
    <property type="evidence" value="ECO:0007669"/>
    <property type="project" value="UniProtKB-KW"/>
</dbReference>
<evidence type="ECO:0000259" key="8">
    <source>
        <dbReference type="PROSITE" id="PS50110"/>
    </source>
</evidence>
<organism evidence="9 10">
    <name type="scientific">Bradyrhizobium erythrophlei</name>
    <dbReference type="NCBI Taxonomy" id="1437360"/>
    <lineage>
        <taxon>Bacteria</taxon>
        <taxon>Pseudomonadati</taxon>
        <taxon>Pseudomonadota</taxon>
        <taxon>Alphaproteobacteria</taxon>
        <taxon>Hyphomicrobiales</taxon>
        <taxon>Nitrobacteraceae</taxon>
        <taxon>Bradyrhizobium</taxon>
    </lineage>
</organism>
<dbReference type="InterPro" id="IPR001789">
    <property type="entry name" value="Sig_transdc_resp-reg_receiver"/>
</dbReference>
<dbReference type="Gene3D" id="1.10.10.10">
    <property type="entry name" value="Winged helix-like DNA-binding domain superfamily/Winged helix DNA-binding domain"/>
    <property type="match status" value="1"/>
</dbReference>